<dbReference type="Proteomes" id="UP000231843">
    <property type="component" value="Unassembled WGS sequence"/>
</dbReference>
<organism evidence="1 2">
    <name type="scientific">Leptospira neocaledonica</name>
    <dbReference type="NCBI Taxonomy" id="2023192"/>
    <lineage>
        <taxon>Bacteria</taxon>
        <taxon>Pseudomonadati</taxon>
        <taxon>Spirochaetota</taxon>
        <taxon>Spirochaetia</taxon>
        <taxon>Leptospirales</taxon>
        <taxon>Leptospiraceae</taxon>
        <taxon>Leptospira</taxon>
    </lineage>
</organism>
<reference evidence="1 2" key="1">
    <citation type="submission" date="2017-07" db="EMBL/GenBank/DDBJ databases">
        <title>Leptospira spp. isolated from tropical soils.</title>
        <authorList>
            <person name="Thibeaux R."/>
            <person name="Iraola G."/>
            <person name="Ferres I."/>
            <person name="Bierque E."/>
            <person name="Girault D."/>
            <person name="Soupe-Gilbert M.-E."/>
            <person name="Picardeau M."/>
            <person name="Goarant C."/>
        </authorList>
    </citation>
    <scope>NUCLEOTIDE SEQUENCE [LARGE SCALE GENOMIC DNA]</scope>
    <source>
        <strain evidence="1 2">ES4-C-A1</strain>
    </source>
</reference>
<proteinExistence type="predicted"/>
<dbReference type="AlphaFoldDB" id="A0A2M9ZZE6"/>
<keyword evidence="2" id="KW-1185">Reference proteome</keyword>
<protein>
    <submittedName>
        <fullName evidence="1">Uncharacterized protein</fullName>
    </submittedName>
</protein>
<accession>A0A2M9ZZE6</accession>
<evidence type="ECO:0000313" key="2">
    <source>
        <dbReference type="Proteomes" id="UP000231843"/>
    </source>
</evidence>
<comment type="caution">
    <text evidence="1">The sequence shown here is derived from an EMBL/GenBank/DDBJ whole genome shotgun (WGS) entry which is preliminary data.</text>
</comment>
<evidence type="ECO:0000313" key="1">
    <source>
        <dbReference type="EMBL" id="PJZ77406.1"/>
    </source>
</evidence>
<dbReference type="EMBL" id="NPEA01000004">
    <property type="protein sequence ID" value="PJZ77406.1"/>
    <property type="molecule type" value="Genomic_DNA"/>
</dbReference>
<name>A0A2M9ZZE6_9LEPT</name>
<sequence length="69" mass="7251">MKSLISLLIPFSFLSFYNCEPCIGCGGRVLSPAECALLAISVEKAYTGTPDDAKAAGVSYYLGCVAPKE</sequence>
<gene>
    <name evidence="1" type="ORF">CH365_07400</name>
</gene>